<feature type="transmembrane region" description="Helical" evidence="1">
    <location>
        <begin position="36"/>
        <end position="56"/>
    </location>
</feature>
<reference evidence="2 3" key="1">
    <citation type="submission" date="2015-01" db="EMBL/GenBank/DDBJ databases">
        <authorList>
            <person name="Xiang T."/>
            <person name="Song Y."/>
            <person name="Huang L."/>
            <person name="Wang B."/>
            <person name="Wu P."/>
        </authorList>
    </citation>
    <scope>NUCLEOTIDE SEQUENCE [LARGE SCALE GENOMIC DNA]</scope>
    <source>
        <strain evidence="2 3">Cc12</strain>
    </source>
</reference>
<gene>
    <name evidence="2" type="ORF">CCAN12_400010</name>
</gene>
<dbReference type="Proteomes" id="UP000044026">
    <property type="component" value="Unassembled WGS sequence"/>
</dbReference>
<name>A0A0B7H6U2_9FLAO</name>
<accession>A0A0B7H6U2</accession>
<evidence type="ECO:0000256" key="1">
    <source>
        <dbReference type="SAM" id="Phobius"/>
    </source>
</evidence>
<evidence type="ECO:0000313" key="3">
    <source>
        <dbReference type="Proteomes" id="UP000044026"/>
    </source>
</evidence>
<keyword evidence="1" id="KW-1133">Transmembrane helix</keyword>
<sequence>MFEIRKVIKLFKIQKNIFFMSSYKFVIVFTKFSQNILKISFLLSISFLKILIRSFILNL</sequence>
<organism evidence="2 3">
    <name type="scientific">Capnocytophaga canimorsus</name>
    <dbReference type="NCBI Taxonomy" id="28188"/>
    <lineage>
        <taxon>Bacteria</taxon>
        <taxon>Pseudomonadati</taxon>
        <taxon>Bacteroidota</taxon>
        <taxon>Flavobacteriia</taxon>
        <taxon>Flavobacteriales</taxon>
        <taxon>Flavobacteriaceae</taxon>
        <taxon>Capnocytophaga</taxon>
    </lineage>
</organism>
<protein>
    <submittedName>
        <fullName evidence="2">Uncharacterized protein</fullName>
    </submittedName>
</protein>
<dbReference type="AlphaFoldDB" id="A0A0B7H6U2"/>
<dbReference type="EMBL" id="CDOE01000035">
    <property type="protein sequence ID" value="CEN33353.1"/>
    <property type="molecule type" value="Genomic_DNA"/>
</dbReference>
<keyword evidence="1" id="KW-0812">Transmembrane</keyword>
<proteinExistence type="predicted"/>
<evidence type="ECO:0000313" key="2">
    <source>
        <dbReference type="EMBL" id="CEN33353.1"/>
    </source>
</evidence>
<keyword evidence="1" id="KW-0472">Membrane</keyword>